<dbReference type="Gene3D" id="3.10.310.30">
    <property type="match status" value="1"/>
</dbReference>
<protein>
    <submittedName>
        <fullName evidence="3">Phosphoesterase RecJ domain protein</fullName>
    </submittedName>
</protein>
<proteinExistence type="predicted"/>
<gene>
    <name evidence="3" type="ORF">Apau_1374</name>
</gene>
<evidence type="ECO:0000259" key="1">
    <source>
        <dbReference type="Pfam" id="PF01368"/>
    </source>
</evidence>
<dbReference type="OrthoDB" id="9803668at2"/>
<dbReference type="RefSeq" id="WP_006300999.1">
    <property type="nucleotide sequence ID" value="NZ_CM001022.1"/>
</dbReference>
<dbReference type="Proteomes" id="UP000005096">
    <property type="component" value="Chromosome"/>
</dbReference>
<evidence type="ECO:0000259" key="2">
    <source>
        <dbReference type="Pfam" id="PF02272"/>
    </source>
</evidence>
<dbReference type="PaxDb" id="584708-Apau_1374"/>
<keyword evidence="4" id="KW-1185">Reference proteome</keyword>
<evidence type="ECO:0000313" key="3">
    <source>
        <dbReference type="EMBL" id="EFQ23795.1"/>
    </source>
</evidence>
<dbReference type="InterPro" id="IPR001667">
    <property type="entry name" value="DDH_dom"/>
</dbReference>
<dbReference type="Pfam" id="PF01368">
    <property type="entry name" value="DHH"/>
    <property type="match status" value="1"/>
</dbReference>
<accession>E3CZL1</accession>
<dbReference type="Pfam" id="PF02272">
    <property type="entry name" value="DHHA1"/>
    <property type="match status" value="1"/>
</dbReference>
<dbReference type="Gene3D" id="3.90.1640.10">
    <property type="entry name" value="inorganic pyrophosphatase (n-terminal core)"/>
    <property type="match status" value="1"/>
</dbReference>
<dbReference type="PANTHER" id="PTHR47618:SF1">
    <property type="entry name" value="BIFUNCTIONAL OLIGORIBONUCLEASE AND PAP PHOSPHATASE NRNA"/>
    <property type="match status" value="1"/>
</dbReference>
<dbReference type="eggNOG" id="COG0618">
    <property type="taxonomic scope" value="Bacteria"/>
</dbReference>
<dbReference type="InterPro" id="IPR038763">
    <property type="entry name" value="DHH_sf"/>
</dbReference>
<reference evidence="3 4" key="1">
    <citation type="journal article" date="2010" name="Stand. Genomic Sci.">
        <title>Non-contiguous finished genome sequence of Aminomonas paucivorans type strain (GLU-3).</title>
        <authorList>
            <person name="Pitluck S."/>
            <person name="Yasawong M."/>
            <person name="Held B."/>
            <person name="Lapidus A."/>
            <person name="Nolan M."/>
            <person name="Copeland A."/>
            <person name="Lucas S."/>
            <person name="Del Rio T.G."/>
            <person name="Tice H."/>
            <person name="Cheng J.F."/>
            <person name="Chertkov O."/>
            <person name="Goodwin L."/>
            <person name="Tapia R."/>
            <person name="Han C."/>
            <person name="Liolios K."/>
            <person name="Ivanova N."/>
            <person name="Mavromatis K."/>
            <person name="Ovchinnikova G."/>
            <person name="Pati A."/>
            <person name="Chen A."/>
            <person name="Palaniappan K."/>
            <person name="Land M."/>
            <person name="Hauser L."/>
            <person name="Chang Y.J."/>
            <person name="Jeffries C.D."/>
            <person name="Pukall R."/>
            <person name="Spring S."/>
            <person name="Rohde M."/>
            <person name="Sikorski J."/>
            <person name="Goker M."/>
            <person name="Woyke T."/>
            <person name="Bristow J."/>
            <person name="Eisen J.A."/>
            <person name="Markowitz V."/>
            <person name="Hugenholtz P."/>
            <person name="Kyrpides N.C."/>
            <person name="Klenk H.P."/>
        </authorList>
    </citation>
    <scope>NUCLEOTIDE SEQUENCE [LARGE SCALE GENOMIC DNA]</scope>
    <source>
        <strain evidence="3 4">DSM 12260</strain>
    </source>
</reference>
<sequence>MTPRAQVREHLQSFPRWILISHEKPDGDTLGCASALYALARQQGIEVRWWGKDPLPSLYAFLPGSKRYETVQDASAARSALGDDPWLWVFLDTSRQDRSLPGLPVPAQGDLFLNLDHHGDNDAFGDVNWIDPQAAAVGEMVTDLLLDGPWDWGQDVATGLYVALSTDTGSFRYESTTGATHRAAAALLDRGVDLSTVEDGLHRRFQPGTLHLWGAVLSRSRFGKDGSVVVSWVEEEDYRIHHSDPSETENLVNLLLSLRTAVIAALVTPHETGSRVSLRTRPPVDARALASRFGGGGHPRAAGFRMAETPSQATARLLEEFSRHDVFGHPATR</sequence>
<dbReference type="HOGENOM" id="CLU_039720_0_0_0"/>
<name>E3CZL1_9BACT</name>
<feature type="domain" description="DHHA1" evidence="2">
    <location>
        <begin position="241"/>
        <end position="321"/>
    </location>
</feature>
<dbReference type="SUPFAM" id="SSF64182">
    <property type="entry name" value="DHH phosphoesterases"/>
    <property type="match status" value="1"/>
</dbReference>
<dbReference type="GO" id="GO:0003676">
    <property type="term" value="F:nucleic acid binding"/>
    <property type="evidence" value="ECO:0007669"/>
    <property type="project" value="InterPro"/>
</dbReference>
<organism evidence="3 4">
    <name type="scientific">Aminomonas paucivorans DSM 12260</name>
    <dbReference type="NCBI Taxonomy" id="584708"/>
    <lineage>
        <taxon>Bacteria</taxon>
        <taxon>Thermotogati</taxon>
        <taxon>Synergistota</taxon>
        <taxon>Synergistia</taxon>
        <taxon>Synergistales</taxon>
        <taxon>Synergistaceae</taxon>
        <taxon>Aminomonas</taxon>
    </lineage>
</organism>
<dbReference type="PANTHER" id="PTHR47618">
    <property type="entry name" value="BIFUNCTIONAL OLIGORIBONUCLEASE AND PAP PHOSPHATASE NRNA"/>
    <property type="match status" value="1"/>
</dbReference>
<dbReference type="AlphaFoldDB" id="E3CZL1"/>
<dbReference type="InterPro" id="IPR051319">
    <property type="entry name" value="Oligoribo/pAp-PDE_c-di-AMP_PDE"/>
</dbReference>
<dbReference type="STRING" id="584708.Apau_1374"/>
<dbReference type="EMBL" id="CM001022">
    <property type="protein sequence ID" value="EFQ23795.1"/>
    <property type="molecule type" value="Genomic_DNA"/>
</dbReference>
<dbReference type="InterPro" id="IPR003156">
    <property type="entry name" value="DHHA1_dom"/>
</dbReference>
<feature type="domain" description="DDH" evidence="1">
    <location>
        <begin position="19"/>
        <end position="146"/>
    </location>
</feature>
<evidence type="ECO:0000313" key="4">
    <source>
        <dbReference type="Proteomes" id="UP000005096"/>
    </source>
</evidence>